<feature type="region of interest" description="Disordered" evidence="2">
    <location>
        <begin position="706"/>
        <end position="827"/>
    </location>
</feature>
<feature type="compositionally biased region" description="Basic residues" evidence="2">
    <location>
        <begin position="746"/>
        <end position="755"/>
    </location>
</feature>
<feature type="coiled-coil region" evidence="1">
    <location>
        <begin position="271"/>
        <end position="343"/>
    </location>
</feature>
<dbReference type="InterPro" id="IPR036116">
    <property type="entry name" value="FN3_sf"/>
</dbReference>
<keyword evidence="1" id="KW-0175">Coiled coil</keyword>
<evidence type="ECO:0000313" key="4">
    <source>
        <dbReference type="EMBL" id="SCW00746.1"/>
    </source>
</evidence>
<dbReference type="InterPro" id="IPR003961">
    <property type="entry name" value="FN3_dom"/>
</dbReference>
<dbReference type="AlphaFoldDB" id="A0A1G4MA69"/>
<evidence type="ECO:0000256" key="2">
    <source>
        <dbReference type="SAM" id="MobiDB-lite"/>
    </source>
</evidence>
<dbReference type="Pfam" id="PF00041">
    <property type="entry name" value="fn3"/>
    <property type="match status" value="1"/>
</dbReference>
<feature type="compositionally biased region" description="Basic and acidic residues" evidence="2">
    <location>
        <begin position="789"/>
        <end position="799"/>
    </location>
</feature>
<dbReference type="EMBL" id="LT598485">
    <property type="protein sequence ID" value="SCW00746.1"/>
    <property type="molecule type" value="Genomic_DNA"/>
</dbReference>
<dbReference type="SUPFAM" id="SSF49265">
    <property type="entry name" value="Fibronectin type III"/>
    <property type="match status" value="1"/>
</dbReference>
<proteinExistence type="predicted"/>
<dbReference type="Gene3D" id="2.60.40.10">
    <property type="entry name" value="Immunoglobulins"/>
    <property type="match status" value="1"/>
</dbReference>
<dbReference type="Proteomes" id="UP000190831">
    <property type="component" value="Chromosome C"/>
</dbReference>
<keyword evidence="5" id="KW-1185">Reference proteome</keyword>
<dbReference type="OMA" id="NYSKGFT"/>
<evidence type="ECO:0000313" key="5">
    <source>
        <dbReference type="Proteomes" id="UP000190831"/>
    </source>
</evidence>
<evidence type="ECO:0000259" key="3">
    <source>
        <dbReference type="PROSITE" id="PS50853"/>
    </source>
</evidence>
<name>A0A1G4MA69_LACFM</name>
<gene>
    <name evidence="4" type="ORF">LAFE_0C11056G</name>
</gene>
<feature type="compositionally biased region" description="Polar residues" evidence="2">
    <location>
        <begin position="719"/>
        <end position="744"/>
    </location>
</feature>
<protein>
    <submittedName>
        <fullName evidence="4">LAFE_0C11056g1_1</fullName>
    </submittedName>
</protein>
<dbReference type="SMART" id="SM00060">
    <property type="entry name" value="FN3"/>
    <property type="match status" value="1"/>
</dbReference>
<organism evidence="4 5">
    <name type="scientific">Lachancea fermentati</name>
    <name type="common">Zygosaccharomyces fermentati</name>
    <dbReference type="NCBI Taxonomy" id="4955"/>
    <lineage>
        <taxon>Eukaryota</taxon>
        <taxon>Fungi</taxon>
        <taxon>Dikarya</taxon>
        <taxon>Ascomycota</taxon>
        <taxon>Saccharomycotina</taxon>
        <taxon>Saccharomycetes</taxon>
        <taxon>Saccharomycetales</taxon>
        <taxon>Saccharomycetaceae</taxon>
        <taxon>Lachancea</taxon>
    </lineage>
</organism>
<feature type="compositionally biased region" description="Low complexity" evidence="2">
    <location>
        <begin position="772"/>
        <end position="786"/>
    </location>
</feature>
<dbReference type="PROSITE" id="PS50853">
    <property type="entry name" value="FN3"/>
    <property type="match status" value="1"/>
</dbReference>
<feature type="region of interest" description="Disordered" evidence="2">
    <location>
        <begin position="358"/>
        <end position="380"/>
    </location>
</feature>
<feature type="compositionally biased region" description="Polar residues" evidence="2">
    <location>
        <begin position="358"/>
        <end position="368"/>
    </location>
</feature>
<feature type="compositionally biased region" description="Basic and acidic residues" evidence="2">
    <location>
        <begin position="370"/>
        <end position="379"/>
    </location>
</feature>
<dbReference type="OrthoDB" id="5572782at2759"/>
<evidence type="ECO:0000256" key="1">
    <source>
        <dbReference type="SAM" id="Coils"/>
    </source>
</evidence>
<sequence length="827" mass="92655">MLTYAAFTTVAIVWLVYRLFQFLGIPVWRIVSTLGLQVPHTAKVSIDGITSTAITLRWENEPYETTYKSNSPISHYVLYLNNVKIGAFPNVATSLYTCCSLTGLSPQTQYQFDFVTVNKHGFMNKVPSIYVMTKCETDKASDRYLTINVEDNETASLRTPNFPADAKWRKSQVSTPVDSPTSYASLTSLQDLEDFSINDLKKILICAQEDLHDVLQQQTSILQDFRESEIQLQLELDNLKTQWSHEIDLRKSLKSSIKSLENSKLLYDLKRGKLEKNIEQVRGKIEKMKNDMIKWEVEQKDQLKQDILEEKYSQEKAQVMEEINKARKKISVLQEDISAQEEENKKLILIKKSLDANGSSPHLAQMNPSAKRESQKDSHPPLSLSAILKKINEFTIEKNGLLTGAGQEFLNSLSENSCVTSKIREEIGKDMELEAEWRAKKSKLRKKVDLLEKTWNELNFSNKSMIANLAAQPYTVGNAKQTPLGSSGVAPQLVLHDPTTYVDAESHQQSFGSPPFTTASDSMAFSNWPIQQTDSHLHDSARSPQVQYINEDQNFEYDNTNHLLSGLQNMISEADYQTSNISTSKLYTTDQLDSYWNTNSRPAGVLGGNGMYSNAGVESPSLPLLSPYLIGQRDSFNQNTQSTPPNMHTSLNESATPLLGNDSIFTEPEQMRATEKVNQISMHEDVISLTSNSKQDLSATPPVEILRQDGDPAADGAFHSTNFNSIWSNPNTNSASSFSETPKLSTPKHGHHRSGSRGSWGLSQFMHRSPVSTTTESKSTTESASSPRHNGDSKDKDHQSGNGRRMSKLLSRSGMNHLFKLPSHDTS</sequence>
<feature type="domain" description="Fibronectin type-III" evidence="3">
    <location>
        <begin position="40"/>
        <end position="140"/>
    </location>
</feature>
<reference evidence="4 5" key="1">
    <citation type="submission" date="2016-03" db="EMBL/GenBank/DDBJ databases">
        <authorList>
            <person name="Devillers H."/>
        </authorList>
    </citation>
    <scope>NUCLEOTIDE SEQUENCE [LARGE SCALE GENOMIC DNA]</scope>
    <source>
        <strain evidence="4">CBS 6772</strain>
    </source>
</reference>
<dbReference type="InterPro" id="IPR013783">
    <property type="entry name" value="Ig-like_fold"/>
</dbReference>
<accession>A0A1G4MA69</accession>
<dbReference type="CDD" id="cd00063">
    <property type="entry name" value="FN3"/>
    <property type="match status" value="1"/>
</dbReference>